<feature type="signal peptide" evidence="1">
    <location>
        <begin position="1"/>
        <end position="20"/>
    </location>
</feature>
<organism evidence="2 3">
    <name type="scientific">Lingula anatina</name>
    <name type="common">Brachiopod</name>
    <name type="synonym">Lingula unguis</name>
    <dbReference type="NCBI Taxonomy" id="7574"/>
    <lineage>
        <taxon>Eukaryota</taxon>
        <taxon>Metazoa</taxon>
        <taxon>Spiralia</taxon>
        <taxon>Lophotrochozoa</taxon>
        <taxon>Brachiopoda</taxon>
        <taxon>Linguliformea</taxon>
        <taxon>Lingulata</taxon>
        <taxon>Lingulida</taxon>
        <taxon>Linguloidea</taxon>
        <taxon>Lingulidae</taxon>
        <taxon>Lingula</taxon>
    </lineage>
</organism>
<gene>
    <name evidence="3" type="primary">LOC106151985</name>
</gene>
<accession>A0A1S3H5Y9</accession>
<keyword evidence="1" id="KW-0732">Signal</keyword>
<sequence length="303" mass="34314">MHLLLSLTLLCLALAATVEAYTSPRFIVKHRSSGLCYAYADWWAWGHHYEKFRADSCSNAAEVEWVQKEGHWGYLRIVGTGGHCMNPLGGWASPGDNTALFPHPNCYNSALFAIDQEKGIIKHSGGKYVHVYPYQAERPNWHSDLMLHSGLHRNIKFDFVQKGNPNQKVQVIPNPQVKGEWQKVSCWYNVHVGSLKFTMTIGTSKTSSSSLTNTWELSVGVAKGIVEASATYGGSFTTTDEQQWKAESTIERTITVTKEYSTLCLWQWVYEFEQFNDGFRFRSFTIRETRSDAKPTEIPGSKK</sequence>
<dbReference type="Gene3D" id="2.80.10.50">
    <property type="match status" value="1"/>
</dbReference>
<dbReference type="Proteomes" id="UP000085678">
    <property type="component" value="Unplaced"/>
</dbReference>
<dbReference type="AlphaFoldDB" id="A0A1S3H5Y9"/>
<dbReference type="OrthoDB" id="6071336at2759"/>
<reference evidence="3" key="1">
    <citation type="submission" date="2025-08" db="UniProtKB">
        <authorList>
            <consortium name="RefSeq"/>
        </authorList>
    </citation>
    <scope>IDENTIFICATION</scope>
    <source>
        <tissue evidence="3">Gonads</tissue>
    </source>
</reference>
<keyword evidence="2" id="KW-1185">Reference proteome</keyword>
<feature type="chain" id="PRO_5010215490" evidence="1">
    <location>
        <begin position="21"/>
        <end position="303"/>
    </location>
</feature>
<evidence type="ECO:0000313" key="2">
    <source>
        <dbReference type="Proteomes" id="UP000085678"/>
    </source>
</evidence>
<dbReference type="GeneID" id="106151985"/>
<protein>
    <submittedName>
        <fullName evidence="3">Uncharacterized protein LOC106151985</fullName>
    </submittedName>
</protein>
<name>A0A1S3H5Y9_LINAN</name>
<proteinExistence type="predicted"/>
<evidence type="ECO:0000256" key="1">
    <source>
        <dbReference type="SAM" id="SignalP"/>
    </source>
</evidence>
<dbReference type="RefSeq" id="XP_013380891.1">
    <property type="nucleotide sequence ID" value="XM_013525437.1"/>
</dbReference>
<dbReference type="OMA" id="KEYSTLC"/>
<dbReference type="InParanoid" id="A0A1S3H5Y9"/>
<dbReference type="KEGG" id="lak:106151985"/>
<evidence type="ECO:0000313" key="3">
    <source>
        <dbReference type="RefSeq" id="XP_013380891.1"/>
    </source>
</evidence>